<accession>A0ABY9W514</accession>
<keyword evidence="3" id="KW-1185">Reference proteome</keyword>
<organism evidence="2 3">
    <name type="scientific">Streptomyces durocortorensis</name>
    <dbReference type="NCBI Taxonomy" id="2811104"/>
    <lineage>
        <taxon>Bacteria</taxon>
        <taxon>Bacillati</taxon>
        <taxon>Actinomycetota</taxon>
        <taxon>Actinomycetes</taxon>
        <taxon>Kitasatosporales</taxon>
        <taxon>Streptomycetaceae</taxon>
        <taxon>Streptomyces</taxon>
    </lineage>
</organism>
<evidence type="ECO:0000313" key="2">
    <source>
        <dbReference type="EMBL" id="WNF31093.1"/>
    </source>
</evidence>
<dbReference type="EMBL" id="CP134500">
    <property type="protein sequence ID" value="WNF31093.1"/>
    <property type="molecule type" value="Genomic_DNA"/>
</dbReference>
<sequence>MGKYGDRPKNPDALLRAARKVFGTACLAWGTTRPRPELAHICDWPTVRLATESAVRGIPERIAHVGKQHRRSTFHDLGNVVPLCPNHHTLFDGNYPEFDVDTVLALRDAALRNPEVLLRVVDVIIDELRGRPNRWIGAAADGCRKYNRATDLTALITLLSWVRKGFGLGLELGEPHLVVDCVSGGQHYHVALDHGAVDHCAGDSSQCATARTRTVRDTAPQGR</sequence>
<reference evidence="2 3" key="1">
    <citation type="submission" date="2023-09" db="EMBL/GenBank/DDBJ databases">
        <title>Genome completion map analysis of the actinomycetes C11-1.</title>
        <authorList>
            <person name="Qin P."/>
            <person name="Guan P."/>
        </authorList>
    </citation>
    <scope>NUCLEOTIDE SEQUENCE [LARGE SCALE GENOMIC DNA]</scope>
    <source>
        <strain evidence="2 3">C11-1</strain>
    </source>
</reference>
<dbReference type="Pfam" id="PF13391">
    <property type="entry name" value="HNH_2"/>
    <property type="match status" value="1"/>
</dbReference>
<keyword evidence="2" id="KW-0378">Hydrolase</keyword>
<feature type="domain" description="HNH nuclease" evidence="1">
    <location>
        <begin position="36"/>
        <end position="92"/>
    </location>
</feature>
<dbReference type="GO" id="GO:0004519">
    <property type="term" value="F:endonuclease activity"/>
    <property type="evidence" value="ECO:0007669"/>
    <property type="project" value="UniProtKB-KW"/>
</dbReference>
<dbReference type="InterPro" id="IPR003615">
    <property type="entry name" value="HNH_nuc"/>
</dbReference>
<evidence type="ECO:0000313" key="3">
    <source>
        <dbReference type="Proteomes" id="UP001303236"/>
    </source>
</evidence>
<proteinExistence type="predicted"/>
<dbReference type="Proteomes" id="UP001303236">
    <property type="component" value="Chromosome"/>
</dbReference>
<name>A0ABY9W514_9ACTN</name>
<keyword evidence="2" id="KW-0255">Endonuclease</keyword>
<keyword evidence="2" id="KW-0540">Nuclease</keyword>
<protein>
    <submittedName>
        <fullName evidence="2">HNH endonuclease</fullName>
    </submittedName>
</protein>
<gene>
    <name evidence="2" type="ORF">RI138_32075</name>
</gene>
<evidence type="ECO:0000259" key="1">
    <source>
        <dbReference type="Pfam" id="PF13391"/>
    </source>
</evidence>